<sequence length="127" mass="14365">MGILMSILSGPWTMYILWVLSTNGPTRFGALKRQIVGISTKVLTERLRMLEREKILYRHYEPTVPPQVTYGLTERGLELVGVLDQLNELAGRWYGKLPSEDNSSTKSYEDVEPMPATLSGNSPHQSR</sequence>
<dbReference type="AlphaFoldDB" id="A0A832H0E4"/>
<comment type="caution">
    <text evidence="6">The sequence shown here is derived from an EMBL/GenBank/DDBJ whole genome shotgun (WGS) entry which is preliminary data.</text>
</comment>
<keyword evidence="3" id="KW-0804">Transcription</keyword>
<dbReference type="PANTHER" id="PTHR33204">
    <property type="entry name" value="TRANSCRIPTIONAL REGULATOR, MARR FAMILY"/>
    <property type="match status" value="1"/>
</dbReference>
<dbReference type="InterPro" id="IPR002577">
    <property type="entry name" value="HTH_HxlR"/>
</dbReference>
<evidence type="ECO:0000256" key="4">
    <source>
        <dbReference type="SAM" id="MobiDB-lite"/>
    </source>
</evidence>
<evidence type="ECO:0000256" key="1">
    <source>
        <dbReference type="ARBA" id="ARBA00023015"/>
    </source>
</evidence>
<feature type="domain" description="HTH hxlR-type" evidence="5">
    <location>
        <begin position="1"/>
        <end position="98"/>
    </location>
</feature>
<evidence type="ECO:0000256" key="2">
    <source>
        <dbReference type="ARBA" id="ARBA00023125"/>
    </source>
</evidence>
<dbReference type="GO" id="GO:0003677">
    <property type="term" value="F:DNA binding"/>
    <property type="evidence" value="ECO:0007669"/>
    <property type="project" value="UniProtKB-KW"/>
</dbReference>
<feature type="compositionally biased region" description="Polar residues" evidence="4">
    <location>
        <begin position="118"/>
        <end position="127"/>
    </location>
</feature>
<dbReference type="InterPro" id="IPR036388">
    <property type="entry name" value="WH-like_DNA-bd_sf"/>
</dbReference>
<dbReference type="Pfam" id="PF01638">
    <property type="entry name" value="HxlR"/>
    <property type="match status" value="1"/>
</dbReference>
<dbReference type="InterPro" id="IPR036390">
    <property type="entry name" value="WH_DNA-bd_sf"/>
</dbReference>
<gene>
    <name evidence="6" type="ORF">ENR47_01185</name>
</gene>
<accession>A0A832H0E4</accession>
<feature type="region of interest" description="Disordered" evidence="4">
    <location>
        <begin position="95"/>
        <end position="127"/>
    </location>
</feature>
<dbReference type="PROSITE" id="PS51118">
    <property type="entry name" value="HTH_HXLR"/>
    <property type="match status" value="1"/>
</dbReference>
<evidence type="ECO:0000256" key="3">
    <source>
        <dbReference type="ARBA" id="ARBA00023163"/>
    </source>
</evidence>
<name>A0A832H0E4_9CYAN</name>
<evidence type="ECO:0000313" key="6">
    <source>
        <dbReference type="EMBL" id="HGW92887.1"/>
    </source>
</evidence>
<keyword evidence="2" id="KW-0238">DNA-binding</keyword>
<dbReference type="EMBL" id="DSRD01000077">
    <property type="protein sequence ID" value="HGW92887.1"/>
    <property type="molecule type" value="Genomic_DNA"/>
</dbReference>
<reference evidence="6" key="1">
    <citation type="journal article" date="2020" name="mSystems">
        <title>Genome- and Community-Level Interaction Insights into Carbon Utilization and Element Cycling Functions of Hydrothermarchaeota in Hydrothermal Sediment.</title>
        <authorList>
            <person name="Zhou Z."/>
            <person name="Liu Y."/>
            <person name="Xu W."/>
            <person name="Pan J."/>
            <person name="Luo Z.H."/>
            <person name="Li M."/>
        </authorList>
    </citation>
    <scope>NUCLEOTIDE SEQUENCE [LARGE SCALE GENOMIC DNA]</scope>
    <source>
        <strain evidence="6">SpSt-402</strain>
    </source>
</reference>
<keyword evidence="1" id="KW-0805">Transcription regulation</keyword>
<dbReference type="Gene3D" id="1.10.10.10">
    <property type="entry name" value="Winged helix-like DNA-binding domain superfamily/Winged helix DNA-binding domain"/>
    <property type="match status" value="1"/>
</dbReference>
<organism evidence="6">
    <name type="scientific">Oscillatoriales cyanobacterium SpSt-402</name>
    <dbReference type="NCBI Taxonomy" id="2282168"/>
    <lineage>
        <taxon>Bacteria</taxon>
        <taxon>Bacillati</taxon>
        <taxon>Cyanobacteriota</taxon>
        <taxon>Cyanophyceae</taxon>
        <taxon>Oscillatoriophycideae</taxon>
        <taxon>Oscillatoriales</taxon>
    </lineage>
</organism>
<proteinExistence type="predicted"/>
<protein>
    <submittedName>
        <fullName evidence="6">Transcriptional regulator</fullName>
    </submittedName>
</protein>
<evidence type="ECO:0000259" key="5">
    <source>
        <dbReference type="PROSITE" id="PS51118"/>
    </source>
</evidence>
<dbReference type="SUPFAM" id="SSF46785">
    <property type="entry name" value="Winged helix' DNA-binding domain"/>
    <property type="match status" value="1"/>
</dbReference>